<evidence type="ECO:0000256" key="1">
    <source>
        <dbReference type="ARBA" id="ARBA00004567"/>
    </source>
</evidence>
<dbReference type="InterPro" id="IPR045207">
    <property type="entry name" value="RanBD_NUP50_plant"/>
</dbReference>
<keyword evidence="8" id="KW-0906">Nuclear pore complex</keyword>
<evidence type="ECO:0000256" key="5">
    <source>
        <dbReference type="ARBA" id="ARBA00022927"/>
    </source>
</evidence>
<reference evidence="12" key="1">
    <citation type="submission" date="2022-06" db="EMBL/GenBank/DDBJ databases">
        <title>Uncovering the hologenomic basis of an extraordinary plant invasion.</title>
        <authorList>
            <person name="Bieker V.C."/>
            <person name="Martin M.D."/>
            <person name="Gilbert T."/>
            <person name="Hodgins K."/>
            <person name="Battlay P."/>
            <person name="Petersen B."/>
            <person name="Wilson J."/>
        </authorList>
    </citation>
    <scope>NUCLEOTIDE SEQUENCE</scope>
    <source>
        <strain evidence="12">AA19_3_7</strain>
        <tissue evidence="12">Leaf</tissue>
    </source>
</reference>
<proteinExistence type="predicted"/>
<organism evidence="12 13">
    <name type="scientific">Ambrosia artemisiifolia</name>
    <name type="common">Common ragweed</name>
    <dbReference type="NCBI Taxonomy" id="4212"/>
    <lineage>
        <taxon>Eukaryota</taxon>
        <taxon>Viridiplantae</taxon>
        <taxon>Streptophyta</taxon>
        <taxon>Embryophyta</taxon>
        <taxon>Tracheophyta</taxon>
        <taxon>Spermatophyta</taxon>
        <taxon>Magnoliopsida</taxon>
        <taxon>eudicotyledons</taxon>
        <taxon>Gunneridae</taxon>
        <taxon>Pentapetalae</taxon>
        <taxon>asterids</taxon>
        <taxon>campanulids</taxon>
        <taxon>Asterales</taxon>
        <taxon>Asteraceae</taxon>
        <taxon>Asteroideae</taxon>
        <taxon>Heliantheae alliance</taxon>
        <taxon>Heliantheae</taxon>
        <taxon>Ambrosia</taxon>
    </lineage>
</organism>
<keyword evidence="6" id="KW-0007">Acetylation</keyword>
<dbReference type="Pfam" id="PF00638">
    <property type="entry name" value="Ran_BP1"/>
    <property type="match status" value="1"/>
</dbReference>
<evidence type="ECO:0000256" key="4">
    <source>
        <dbReference type="ARBA" id="ARBA00022816"/>
    </source>
</evidence>
<dbReference type="Proteomes" id="UP001206925">
    <property type="component" value="Unassembled WGS sequence"/>
</dbReference>
<feature type="domain" description="RanBD1" evidence="11">
    <location>
        <begin position="190"/>
        <end position="325"/>
    </location>
</feature>
<keyword evidence="5" id="KW-0653">Protein transport</keyword>
<feature type="region of interest" description="Disordered" evidence="10">
    <location>
        <begin position="1"/>
        <end position="129"/>
    </location>
</feature>
<dbReference type="GO" id="GO:0015031">
    <property type="term" value="P:protein transport"/>
    <property type="evidence" value="ECO:0007669"/>
    <property type="project" value="UniProtKB-KW"/>
</dbReference>
<protein>
    <recommendedName>
        <fullName evidence="11">RanBD1 domain-containing protein</fullName>
    </recommendedName>
</protein>
<feature type="compositionally biased region" description="Basic and acidic residues" evidence="10">
    <location>
        <begin position="74"/>
        <end position="117"/>
    </location>
</feature>
<evidence type="ECO:0000256" key="2">
    <source>
        <dbReference type="ARBA" id="ARBA00022448"/>
    </source>
</evidence>
<keyword evidence="2" id="KW-0813">Transport</keyword>
<comment type="subcellular location">
    <subcellularLocation>
        <location evidence="1">Nucleus</location>
        <location evidence="1">Nuclear pore complex</location>
    </subcellularLocation>
</comment>
<dbReference type="InterPro" id="IPR045255">
    <property type="entry name" value="RanBP1-like"/>
</dbReference>
<dbReference type="SMART" id="SM00160">
    <property type="entry name" value="RanBD"/>
    <property type="match status" value="1"/>
</dbReference>
<accession>A0AAD5GK68</accession>
<dbReference type="EMBL" id="JAMZMK010007773">
    <property type="protein sequence ID" value="KAI7743201.1"/>
    <property type="molecule type" value="Genomic_DNA"/>
</dbReference>
<evidence type="ECO:0000259" key="11">
    <source>
        <dbReference type="PROSITE" id="PS50196"/>
    </source>
</evidence>
<dbReference type="PANTHER" id="PTHR23138:SF142">
    <property type="entry name" value="RAN-BINDING PROTEIN 3B-RELATED"/>
    <property type="match status" value="1"/>
</dbReference>
<gene>
    <name evidence="12" type="ORF">M8C21_020557</name>
</gene>
<evidence type="ECO:0000256" key="3">
    <source>
        <dbReference type="ARBA" id="ARBA00022737"/>
    </source>
</evidence>
<keyword evidence="13" id="KW-1185">Reference proteome</keyword>
<dbReference type="GO" id="GO:0051028">
    <property type="term" value="P:mRNA transport"/>
    <property type="evidence" value="ECO:0007669"/>
    <property type="project" value="UniProtKB-KW"/>
</dbReference>
<dbReference type="Gene3D" id="2.30.29.30">
    <property type="entry name" value="Pleckstrin-homology domain (PH domain)/Phosphotyrosine-binding domain (PTB)"/>
    <property type="match status" value="1"/>
</dbReference>
<evidence type="ECO:0000256" key="7">
    <source>
        <dbReference type="ARBA" id="ARBA00023010"/>
    </source>
</evidence>
<comment type="caution">
    <text evidence="12">The sequence shown here is derived from an EMBL/GenBank/DDBJ whole genome shotgun (WGS) entry which is preliminary data.</text>
</comment>
<name>A0AAD5GK68_AMBAR</name>
<dbReference type="PROSITE" id="PS50196">
    <property type="entry name" value="RANBD1"/>
    <property type="match status" value="1"/>
</dbReference>
<keyword evidence="3" id="KW-0677">Repeat</keyword>
<keyword evidence="7" id="KW-0811">Translocation</keyword>
<sequence length="352" mass="37820">MGVAENTTPSSLKRAAERELSRDNPDLDGEEDVCDQEAGTFKKASEEVLSNRKIVNISKNQEPVTVTSVQESQDNAKKEQGGDQEPENKIEEVEKPEVASEARKPESADAESAKEEAESQSNAAVNDENKNAEKAATVTSFQQLSSSQNAFTGIVGTGFSSSTFSFGSLTNNDQPSFPSFSFGTNGNSSLFGPVCDKTEGSKTPSINKVEVETGEENEKAVFTADSVLFEYLDGGWKERGKGELKVNVSTTGNEKGRLVMRAKGNYRLILNASLFPDMKLTNMEKKGIIFACLNSAGEGKEGLSTFALKFKDAAIVEEFRAIVTQYKGTCANIAVPVSSLKTPENSPKASDG</sequence>
<keyword evidence="9" id="KW-0539">Nucleus</keyword>
<dbReference type="SUPFAM" id="SSF50729">
    <property type="entry name" value="PH domain-like"/>
    <property type="match status" value="1"/>
</dbReference>
<dbReference type="PANTHER" id="PTHR23138">
    <property type="entry name" value="RAN BINDING PROTEIN"/>
    <property type="match status" value="1"/>
</dbReference>
<feature type="compositionally biased region" description="Basic and acidic residues" evidence="10">
    <location>
        <begin position="14"/>
        <end position="25"/>
    </location>
</feature>
<feature type="compositionally biased region" description="Polar residues" evidence="10">
    <location>
        <begin position="1"/>
        <end position="11"/>
    </location>
</feature>
<dbReference type="Pfam" id="PF08911">
    <property type="entry name" value="NUP50"/>
    <property type="match status" value="1"/>
</dbReference>
<evidence type="ECO:0000256" key="8">
    <source>
        <dbReference type="ARBA" id="ARBA00023132"/>
    </source>
</evidence>
<evidence type="ECO:0000256" key="6">
    <source>
        <dbReference type="ARBA" id="ARBA00022990"/>
    </source>
</evidence>
<dbReference type="AlphaFoldDB" id="A0AAD5GK68"/>
<dbReference type="InterPro" id="IPR015007">
    <property type="entry name" value="NUP2/50/61"/>
</dbReference>
<feature type="compositionally biased region" description="Acidic residues" evidence="10">
    <location>
        <begin position="26"/>
        <end position="35"/>
    </location>
</feature>
<evidence type="ECO:0000313" key="13">
    <source>
        <dbReference type="Proteomes" id="UP001206925"/>
    </source>
</evidence>
<dbReference type="GO" id="GO:0005643">
    <property type="term" value="C:nuclear pore"/>
    <property type="evidence" value="ECO:0007669"/>
    <property type="project" value="UniProtKB-SubCell"/>
</dbReference>
<feature type="compositionally biased region" description="Polar residues" evidence="10">
    <location>
        <begin position="57"/>
        <end position="73"/>
    </location>
</feature>
<keyword evidence="4" id="KW-0509">mRNA transport</keyword>
<dbReference type="InterPro" id="IPR011993">
    <property type="entry name" value="PH-like_dom_sf"/>
</dbReference>
<evidence type="ECO:0000313" key="12">
    <source>
        <dbReference type="EMBL" id="KAI7743201.1"/>
    </source>
</evidence>
<evidence type="ECO:0000256" key="10">
    <source>
        <dbReference type="SAM" id="MobiDB-lite"/>
    </source>
</evidence>
<dbReference type="CDD" id="cd13169">
    <property type="entry name" value="RanBD_NUP50_plant"/>
    <property type="match status" value="1"/>
</dbReference>
<evidence type="ECO:0000256" key="9">
    <source>
        <dbReference type="ARBA" id="ARBA00023242"/>
    </source>
</evidence>
<dbReference type="InterPro" id="IPR000156">
    <property type="entry name" value="Ran_bind_dom"/>
</dbReference>